<dbReference type="Gene3D" id="3.40.720.10">
    <property type="entry name" value="Alkaline Phosphatase, subunit A"/>
    <property type="match status" value="1"/>
</dbReference>
<comment type="caution">
    <text evidence="4">The sequence shown here is derived from an EMBL/GenBank/DDBJ whole genome shotgun (WGS) entry which is preliminary data.</text>
</comment>
<comment type="PTM">
    <text evidence="2">The conversion to 3-oxoalanine (also known as C-formylglycine, FGly), of a serine or cysteine residue in prokaryotes and of a cysteine residue in eukaryotes, is critical for catalytic activity.</text>
</comment>
<keyword evidence="5" id="KW-1185">Reference proteome</keyword>
<evidence type="ECO:0000259" key="3">
    <source>
        <dbReference type="Pfam" id="PF00884"/>
    </source>
</evidence>
<dbReference type="Proteomes" id="UP001165065">
    <property type="component" value="Unassembled WGS sequence"/>
</dbReference>
<dbReference type="PANTHER" id="PTHR43108">
    <property type="entry name" value="N-ACETYLGLUCOSAMINE-6-SULFATASE FAMILY MEMBER"/>
    <property type="match status" value="1"/>
</dbReference>
<dbReference type="CDD" id="cd16147">
    <property type="entry name" value="G6S"/>
    <property type="match status" value="1"/>
</dbReference>
<dbReference type="InterPro" id="IPR012251">
    <property type="entry name" value="GlcNAc_6-SO4ase"/>
</dbReference>
<dbReference type="GO" id="GO:0005539">
    <property type="term" value="F:glycosaminoglycan binding"/>
    <property type="evidence" value="ECO:0007669"/>
    <property type="project" value="TreeGrafter"/>
</dbReference>
<feature type="domain" description="Sulfatase N-terminal" evidence="3">
    <location>
        <begin position="14"/>
        <end position="386"/>
    </location>
</feature>
<dbReference type="PIRSF" id="PIRSF036666">
    <property type="entry name" value="G6S"/>
    <property type="match status" value="1"/>
</dbReference>
<dbReference type="GO" id="GO:0030203">
    <property type="term" value="P:glycosaminoglycan metabolic process"/>
    <property type="evidence" value="ECO:0007669"/>
    <property type="project" value="InterPro"/>
</dbReference>
<evidence type="ECO:0000313" key="5">
    <source>
        <dbReference type="Proteomes" id="UP001165065"/>
    </source>
</evidence>
<name>A0A9W7GN78_9STRA</name>
<dbReference type="InterPro" id="IPR000917">
    <property type="entry name" value="Sulfatase_N"/>
</dbReference>
<comment type="similarity">
    <text evidence="1">Belongs to the sulfatase family.</text>
</comment>
<sequence>MHRIGPLITAKPANVILILTDDQSDAFSSTDLQHQPKLIKHIKSQGATIKNSFATTPVCCPSRSSIYTGKYIHNIGVHNNRAGSGNCASLDWQSGPERDNVAHYLSSLLSVKTSFSGKYLNNYGFGSNDGSVFQLPQCMNITNAREKAGMDNTCASTVEHVPRGWDNWQALVGNSCYYNYTLSNNGVKEKHGDDYGKDYLIDLVKNRSLSFIESQSSLSSPFFVTMSVPSAHEPADPAPQYASYGSGLKAPRTPNYNWVDEGSGRHWMVDQVNIEGKGFNETVESFVDLLYRRRLATLQSVDDLIEEVVDRLAELGELDNTYIIYTSDNGYHLGQFGVPIDKRQPYESDLRVPMFVRGPGIKKNVTIDNSYALNIDLAPTILDMSGLSQATISGLGFDGESLLPLLTTGSTGRSKSFLVEYNGENVDGCWAYLENDFALNHAFSLYDGINCGLRGPESFKTEPKWEGEETFSTIQDSSNNTYKCVREIGGDYYGDDGGTGDFQFCEWDSGEREAFDLKMDYWQMNNLVKDMTEEEIEEWHQKLVALRR</sequence>
<dbReference type="OrthoDB" id="39084at2759"/>
<dbReference type="AlphaFoldDB" id="A0A9W7GN78"/>
<dbReference type="EMBL" id="BRYA01000426">
    <property type="protein sequence ID" value="GMI48781.1"/>
    <property type="molecule type" value="Genomic_DNA"/>
</dbReference>
<dbReference type="InterPro" id="IPR017850">
    <property type="entry name" value="Alkaline_phosphatase_core_sf"/>
</dbReference>
<protein>
    <recommendedName>
        <fullName evidence="3">Sulfatase N-terminal domain-containing protein</fullName>
    </recommendedName>
</protein>
<dbReference type="GO" id="GO:0008449">
    <property type="term" value="F:N-acetylglucosamine-6-sulfatase activity"/>
    <property type="evidence" value="ECO:0007669"/>
    <property type="project" value="InterPro"/>
</dbReference>
<reference evidence="5" key="1">
    <citation type="journal article" date="2023" name="Commun. Biol.">
        <title>Genome analysis of Parmales, the sister group of diatoms, reveals the evolutionary specialization of diatoms from phago-mixotrophs to photoautotrophs.</title>
        <authorList>
            <person name="Ban H."/>
            <person name="Sato S."/>
            <person name="Yoshikawa S."/>
            <person name="Yamada K."/>
            <person name="Nakamura Y."/>
            <person name="Ichinomiya M."/>
            <person name="Sato N."/>
            <person name="Blanc-Mathieu R."/>
            <person name="Endo H."/>
            <person name="Kuwata A."/>
            <person name="Ogata H."/>
        </authorList>
    </citation>
    <scope>NUCLEOTIDE SEQUENCE [LARGE SCALE GENOMIC DNA]</scope>
</reference>
<dbReference type="SUPFAM" id="SSF53649">
    <property type="entry name" value="Alkaline phosphatase-like"/>
    <property type="match status" value="1"/>
</dbReference>
<accession>A0A9W7GN78</accession>
<dbReference type="PANTHER" id="PTHR43108:SF8">
    <property type="entry name" value="SD21168P"/>
    <property type="match status" value="1"/>
</dbReference>
<gene>
    <name evidence="4" type="ORF">TrCOL_g4000</name>
</gene>
<organism evidence="4 5">
    <name type="scientific">Triparma columacea</name>
    <dbReference type="NCBI Taxonomy" id="722753"/>
    <lineage>
        <taxon>Eukaryota</taxon>
        <taxon>Sar</taxon>
        <taxon>Stramenopiles</taxon>
        <taxon>Ochrophyta</taxon>
        <taxon>Bolidophyceae</taxon>
        <taxon>Parmales</taxon>
        <taxon>Triparmaceae</taxon>
        <taxon>Triparma</taxon>
    </lineage>
</organism>
<proteinExistence type="inferred from homology"/>
<evidence type="ECO:0000256" key="1">
    <source>
        <dbReference type="ARBA" id="ARBA00008779"/>
    </source>
</evidence>
<feature type="modified residue" description="3-oxoalanine (Cys)" evidence="2">
    <location>
        <position position="59"/>
    </location>
</feature>
<evidence type="ECO:0000313" key="4">
    <source>
        <dbReference type="EMBL" id="GMI48781.1"/>
    </source>
</evidence>
<evidence type="ECO:0000256" key="2">
    <source>
        <dbReference type="PIRSR" id="PIRSR036666-50"/>
    </source>
</evidence>
<dbReference type="Pfam" id="PF00884">
    <property type="entry name" value="Sulfatase"/>
    <property type="match status" value="1"/>
</dbReference>